<name>A0A7J3ZJU0_9CREN</name>
<evidence type="ECO:0000313" key="1">
    <source>
        <dbReference type="EMBL" id="HHQ80386.1"/>
    </source>
</evidence>
<dbReference type="AlphaFoldDB" id="A0A7J3ZJU0"/>
<comment type="caution">
    <text evidence="1">The sequence shown here is derived from an EMBL/GenBank/DDBJ whole genome shotgun (WGS) entry which is preliminary data.</text>
</comment>
<gene>
    <name evidence="1" type="ORF">ENM78_02845</name>
</gene>
<organism evidence="1">
    <name type="scientific">Fervidicoccus fontis</name>
    <dbReference type="NCBI Taxonomy" id="683846"/>
    <lineage>
        <taxon>Archaea</taxon>
        <taxon>Thermoproteota</taxon>
        <taxon>Thermoprotei</taxon>
        <taxon>Fervidicoccales</taxon>
        <taxon>Fervidicoccaceae</taxon>
        <taxon>Fervidicoccus</taxon>
    </lineage>
</organism>
<sequence length="228" mass="25468">MKVVEVLKRLGCARAVVVCHKSQITVVLAAHSIANILSSEGEHADLVELSPIHHDTLERVLELRGVKWRGRIVQSFNEVSPEGPIVVHAVGMDPTTFYSELQRLRLRVRVVFSHAAKKLGLVLKAPVIRIVELPRELYRASMTLGGSATIRVMLDGVREVVSDKKLDFLAMARSILLDSMAEYGPITVKDATNILSATLNVRKEEARKILYDLLEFKMVKIKNGYVHL</sequence>
<protein>
    <submittedName>
        <fullName evidence="1">Uncharacterized protein</fullName>
    </submittedName>
</protein>
<reference evidence="1" key="1">
    <citation type="journal article" date="2020" name="mSystems">
        <title>Genome- and Community-Level Interaction Insights into Carbon Utilization and Element Cycling Functions of Hydrothermarchaeota in Hydrothermal Sediment.</title>
        <authorList>
            <person name="Zhou Z."/>
            <person name="Liu Y."/>
            <person name="Xu W."/>
            <person name="Pan J."/>
            <person name="Luo Z.H."/>
            <person name="Li M."/>
        </authorList>
    </citation>
    <scope>NUCLEOTIDE SEQUENCE [LARGE SCALE GENOMIC DNA]</scope>
    <source>
        <strain evidence="1">SpSt-1116</strain>
    </source>
</reference>
<accession>A0A7J3ZJU0</accession>
<proteinExistence type="predicted"/>
<dbReference type="EMBL" id="DRZC01000034">
    <property type="protein sequence ID" value="HHQ80386.1"/>
    <property type="molecule type" value="Genomic_DNA"/>
</dbReference>